<sequence length="208" mass="24319">MQQIWAVLLSEVRTVRNLAIVRNVYISFDAFSYIQWIPEAKLNKPILAKNFRDAKNEESDSSSDDPTPERNEEETSKELQPVAKKKCNYTHRLKRKKWVEREELALARAYIDVSKDKQCGNQQRFDAFGERVLEHFNVQMGGLDLSRHQVNSKWKDLQKKCNAFNDIYNCKMNSVASGRSKADVLQSSLSEYRRTINQKGFPRQQAWE</sequence>
<proteinExistence type="predicted"/>
<organism evidence="2 3">
    <name type="scientific">Lactuca saligna</name>
    <name type="common">Willowleaf lettuce</name>
    <dbReference type="NCBI Taxonomy" id="75948"/>
    <lineage>
        <taxon>Eukaryota</taxon>
        <taxon>Viridiplantae</taxon>
        <taxon>Streptophyta</taxon>
        <taxon>Embryophyta</taxon>
        <taxon>Tracheophyta</taxon>
        <taxon>Spermatophyta</taxon>
        <taxon>Magnoliopsida</taxon>
        <taxon>eudicotyledons</taxon>
        <taxon>Gunneridae</taxon>
        <taxon>Pentapetalae</taxon>
        <taxon>asterids</taxon>
        <taxon>campanulids</taxon>
        <taxon>Asterales</taxon>
        <taxon>Asteraceae</taxon>
        <taxon>Cichorioideae</taxon>
        <taxon>Cichorieae</taxon>
        <taxon>Lactucinae</taxon>
        <taxon>Lactuca</taxon>
    </lineage>
</organism>
<feature type="region of interest" description="Disordered" evidence="1">
    <location>
        <begin position="53"/>
        <end position="81"/>
    </location>
</feature>
<evidence type="ECO:0000313" key="2">
    <source>
        <dbReference type="EMBL" id="CAI9270690.1"/>
    </source>
</evidence>
<keyword evidence="3" id="KW-1185">Reference proteome</keyword>
<feature type="compositionally biased region" description="Basic and acidic residues" evidence="1">
    <location>
        <begin position="67"/>
        <end position="77"/>
    </location>
</feature>
<reference evidence="2" key="1">
    <citation type="submission" date="2023-04" db="EMBL/GenBank/DDBJ databases">
        <authorList>
            <person name="Vijverberg K."/>
            <person name="Xiong W."/>
            <person name="Schranz E."/>
        </authorList>
    </citation>
    <scope>NUCLEOTIDE SEQUENCE</scope>
</reference>
<dbReference type="PANTHER" id="PTHR45023:SF13">
    <property type="entry name" value="PUTATIVE-RELATED"/>
    <property type="match status" value="1"/>
</dbReference>
<gene>
    <name evidence="2" type="ORF">LSALG_LOCUS10986</name>
</gene>
<name>A0AA35YA20_LACSI</name>
<dbReference type="AlphaFoldDB" id="A0AA35YA20"/>
<dbReference type="EMBL" id="OX465078">
    <property type="protein sequence ID" value="CAI9270690.1"/>
    <property type="molecule type" value="Genomic_DNA"/>
</dbReference>
<accession>A0AA35YA20</accession>
<dbReference type="Proteomes" id="UP001177003">
    <property type="component" value="Chromosome 2"/>
</dbReference>
<dbReference type="PANTHER" id="PTHR45023">
    <property type="match status" value="1"/>
</dbReference>
<protein>
    <recommendedName>
        <fullName evidence="4">Myb/SANT-like domain-containing protein</fullName>
    </recommendedName>
</protein>
<evidence type="ECO:0000313" key="3">
    <source>
        <dbReference type="Proteomes" id="UP001177003"/>
    </source>
</evidence>
<evidence type="ECO:0000256" key="1">
    <source>
        <dbReference type="SAM" id="MobiDB-lite"/>
    </source>
</evidence>
<evidence type="ECO:0008006" key="4">
    <source>
        <dbReference type="Google" id="ProtNLM"/>
    </source>
</evidence>